<evidence type="ECO:0000256" key="1">
    <source>
        <dbReference type="ARBA" id="ARBA00005725"/>
    </source>
</evidence>
<keyword evidence="2" id="KW-0521">NADP</keyword>
<keyword evidence="3" id="KW-0560">Oxidoreductase</keyword>
<dbReference type="PANTHER" id="PTHR47706">
    <property type="entry name" value="NMRA-LIKE FAMILY PROTEIN"/>
    <property type="match status" value="1"/>
</dbReference>
<gene>
    <name evidence="5" type="ORF">PNOK_0503800</name>
</gene>
<evidence type="ECO:0000259" key="4">
    <source>
        <dbReference type="Pfam" id="PF05368"/>
    </source>
</evidence>
<name>A0A286UKT1_9AGAM</name>
<dbReference type="EMBL" id="NBII01000004">
    <property type="protein sequence ID" value="PAV20104.1"/>
    <property type="molecule type" value="Genomic_DNA"/>
</dbReference>
<dbReference type="OrthoDB" id="9974981at2759"/>
<protein>
    <submittedName>
        <fullName evidence="5">NAD P-binding protein</fullName>
    </submittedName>
</protein>
<feature type="domain" description="NmrA-like" evidence="4">
    <location>
        <begin position="11"/>
        <end position="262"/>
    </location>
</feature>
<evidence type="ECO:0000313" key="6">
    <source>
        <dbReference type="Proteomes" id="UP000217199"/>
    </source>
</evidence>
<dbReference type="GO" id="GO:0016491">
    <property type="term" value="F:oxidoreductase activity"/>
    <property type="evidence" value="ECO:0007669"/>
    <property type="project" value="UniProtKB-KW"/>
</dbReference>
<keyword evidence="6" id="KW-1185">Reference proteome</keyword>
<sequence>MSTFKSFAIAGIGNIGSYIAEELLKLKNEGRISEVLILTRSAPGSHFNFASKGAQIVTVDYTSPYSLVSALTGIDVLISTVGYGAFSLQEELAKAAKSSKVKLFVPSEFGFAIQGRDLKDIPSIFHPKEIIRNKLFEMGLPYAIFYSGLFPDYVAMDSAFAKALGVDFAEHKVILGGSGEVPVSFTTRADVARYLGHVLTTMKSHDIVWRIFRIEGERISFKSLFQEYERRMGHRLEYCHRSEKSLNETVQRDPNDLTSIILLEAERGEAVVGSPDTLANELWPE</sequence>
<dbReference type="Gene3D" id="3.90.25.10">
    <property type="entry name" value="UDP-galactose 4-epimerase, domain 1"/>
    <property type="match status" value="1"/>
</dbReference>
<dbReference type="InterPro" id="IPR051609">
    <property type="entry name" value="NmrA/Isoflavone_reductase-like"/>
</dbReference>
<dbReference type="Proteomes" id="UP000217199">
    <property type="component" value="Unassembled WGS sequence"/>
</dbReference>
<proteinExistence type="inferred from homology"/>
<organism evidence="5 6">
    <name type="scientific">Pyrrhoderma noxium</name>
    <dbReference type="NCBI Taxonomy" id="2282107"/>
    <lineage>
        <taxon>Eukaryota</taxon>
        <taxon>Fungi</taxon>
        <taxon>Dikarya</taxon>
        <taxon>Basidiomycota</taxon>
        <taxon>Agaricomycotina</taxon>
        <taxon>Agaricomycetes</taxon>
        <taxon>Hymenochaetales</taxon>
        <taxon>Hymenochaetaceae</taxon>
        <taxon>Pyrrhoderma</taxon>
    </lineage>
</organism>
<dbReference type="Gene3D" id="3.40.50.720">
    <property type="entry name" value="NAD(P)-binding Rossmann-like Domain"/>
    <property type="match status" value="1"/>
</dbReference>
<dbReference type="SUPFAM" id="SSF51735">
    <property type="entry name" value="NAD(P)-binding Rossmann-fold domains"/>
    <property type="match status" value="1"/>
</dbReference>
<comment type="similarity">
    <text evidence="1">Belongs to the NmrA-type oxidoreductase family. Isoflavone reductase subfamily.</text>
</comment>
<accession>A0A286UKT1</accession>
<evidence type="ECO:0000256" key="2">
    <source>
        <dbReference type="ARBA" id="ARBA00022857"/>
    </source>
</evidence>
<comment type="caution">
    <text evidence="5">The sequence shown here is derived from an EMBL/GenBank/DDBJ whole genome shotgun (WGS) entry which is preliminary data.</text>
</comment>
<dbReference type="InterPro" id="IPR036291">
    <property type="entry name" value="NAD(P)-bd_dom_sf"/>
</dbReference>
<reference evidence="5 6" key="1">
    <citation type="journal article" date="2017" name="Mol. Ecol.">
        <title>Comparative and population genomic landscape of Phellinus noxius: A hypervariable fungus causing root rot in trees.</title>
        <authorList>
            <person name="Chung C.L."/>
            <person name="Lee T.J."/>
            <person name="Akiba M."/>
            <person name="Lee H.H."/>
            <person name="Kuo T.H."/>
            <person name="Liu D."/>
            <person name="Ke H.M."/>
            <person name="Yokoi T."/>
            <person name="Roa M.B."/>
            <person name="Lu M.J."/>
            <person name="Chang Y.Y."/>
            <person name="Ann P.J."/>
            <person name="Tsai J.N."/>
            <person name="Chen C.Y."/>
            <person name="Tzean S.S."/>
            <person name="Ota Y."/>
            <person name="Hattori T."/>
            <person name="Sahashi N."/>
            <person name="Liou R.F."/>
            <person name="Kikuchi T."/>
            <person name="Tsai I.J."/>
        </authorList>
    </citation>
    <scope>NUCLEOTIDE SEQUENCE [LARGE SCALE GENOMIC DNA]</scope>
    <source>
        <strain evidence="5 6">FFPRI411160</strain>
    </source>
</reference>
<dbReference type="AlphaFoldDB" id="A0A286UKT1"/>
<dbReference type="PANTHER" id="PTHR47706:SF4">
    <property type="entry name" value="NMRA-LIKE DOMAIN-CONTAINING PROTEIN"/>
    <property type="match status" value="1"/>
</dbReference>
<dbReference type="InParanoid" id="A0A286UKT1"/>
<dbReference type="Pfam" id="PF05368">
    <property type="entry name" value="NmrA"/>
    <property type="match status" value="1"/>
</dbReference>
<evidence type="ECO:0000313" key="5">
    <source>
        <dbReference type="EMBL" id="PAV20104.1"/>
    </source>
</evidence>
<dbReference type="InterPro" id="IPR008030">
    <property type="entry name" value="NmrA-like"/>
</dbReference>
<evidence type="ECO:0000256" key="3">
    <source>
        <dbReference type="ARBA" id="ARBA00023002"/>
    </source>
</evidence>